<dbReference type="EMBL" id="QTSX02004995">
    <property type="protein sequence ID" value="KAJ9062700.1"/>
    <property type="molecule type" value="Genomic_DNA"/>
</dbReference>
<gene>
    <name evidence="1" type="ORF">DSO57_1008151</name>
</gene>
<reference evidence="1" key="1">
    <citation type="submission" date="2022-04" db="EMBL/GenBank/DDBJ databases">
        <title>Genome of the entomopathogenic fungus Entomophthora muscae.</title>
        <authorList>
            <person name="Elya C."/>
            <person name="Lovett B.R."/>
            <person name="Lee E."/>
            <person name="Macias A.M."/>
            <person name="Hajek A.E."/>
            <person name="De Bivort B.L."/>
            <person name="Kasson M.T."/>
            <person name="De Fine Licht H.H."/>
            <person name="Stajich J.E."/>
        </authorList>
    </citation>
    <scope>NUCLEOTIDE SEQUENCE</scope>
    <source>
        <strain evidence="1">Berkeley</strain>
    </source>
</reference>
<protein>
    <submittedName>
        <fullName evidence="1">Uncharacterized protein</fullName>
    </submittedName>
</protein>
<evidence type="ECO:0000313" key="2">
    <source>
        <dbReference type="Proteomes" id="UP001165960"/>
    </source>
</evidence>
<proteinExistence type="predicted"/>
<evidence type="ECO:0000313" key="1">
    <source>
        <dbReference type="EMBL" id="KAJ9062700.1"/>
    </source>
</evidence>
<name>A0ACC2SK54_9FUNG</name>
<organism evidence="1 2">
    <name type="scientific">Entomophthora muscae</name>
    <dbReference type="NCBI Taxonomy" id="34485"/>
    <lineage>
        <taxon>Eukaryota</taxon>
        <taxon>Fungi</taxon>
        <taxon>Fungi incertae sedis</taxon>
        <taxon>Zoopagomycota</taxon>
        <taxon>Entomophthoromycotina</taxon>
        <taxon>Entomophthoromycetes</taxon>
        <taxon>Entomophthorales</taxon>
        <taxon>Entomophthoraceae</taxon>
        <taxon>Entomophthora</taxon>
    </lineage>
</organism>
<comment type="caution">
    <text evidence="1">The sequence shown here is derived from an EMBL/GenBank/DDBJ whole genome shotgun (WGS) entry which is preliminary data.</text>
</comment>
<dbReference type="Proteomes" id="UP001165960">
    <property type="component" value="Unassembled WGS sequence"/>
</dbReference>
<keyword evidence="2" id="KW-1185">Reference proteome</keyword>
<sequence length="151" mass="17190">MPLHTETKLVFKTSRTSIYRVGHQNNGFNTLHLIMQSLLSRQVNIRFSLCMELLAASIELQLLDQAAEMANAGISWKLHPLPNGIHIELISYHVNTPLVVPYLVTFIETPPRHLPKCKHYLTKQLAYHRTSASCSPPSTSHYPRKTKSLFC</sequence>
<accession>A0ACC2SK54</accession>